<evidence type="ECO:0000256" key="1">
    <source>
        <dbReference type="ARBA" id="ARBA00010641"/>
    </source>
</evidence>
<keyword evidence="8" id="KW-1185">Reference proteome</keyword>
<dbReference type="InterPro" id="IPR013324">
    <property type="entry name" value="RNA_pol_sigma_r3/r4-like"/>
</dbReference>
<dbReference type="GO" id="GO:0006352">
    <property type="term" value="P:DNA-templated transcription initiation"/>
    <property type="evidence" value="ECO:0007669"/>
    <property type="project" value="InterPro"/>
</dbReference>
<dbReference type="Pfam" id="PF08281">
    <property type="entry name" value="Sigma70_r4_2"/>
    <property type="match status" value="1"/>
</dbReference>
<name>A0A1G7VI28_9BACT</name>
<dbReference type="Pfam" id="PF04542">
    <property type="entry name" value="Sigma70_r2"/>
    <property type="match status" value="1"/>
</dbReference>
<dbReference type="InterPro" id="IPR014284">
    <property type="entry name" value="RNA_pol_sigma-70_dom"/>
</dbReference>
<dbReference type="SUPFAM" id="SSF88946">
    <property type="entry name" value="Sigma2 domain of RNA polymerase sigma factors"/>
    <property type="match status" value="1"/>
</dbReference>
<dbReference type="PANTHER" id="PTHR43133">
    <property type="entry name" value="RNA POLYMERASE ECF-TYPE SIGMA FACTO"/>
    <property type="match status" value="1"/>
</dbReference>
<feature type="domain" description="RNA polymerase sigma factor 70 region 4 type 2" evidence="6">
    <location>
        <begin position="138"/>
        <end position="187"/>
    </location>
</feature>
<comment type="similarity">
    <text evidence="1">Belongs to the sigma-70 factor family. ECF subfamily.</text>
</comment>
<dbReference type="InterPro" id="IPR036388">
    <property type="entry name" value="WH-like_DNA-bd_sf"/>
</dbReference>
<dbReference type="OrthoDB" id="9150024at2"/>
<evidence type="ECO:0000256" key="2">
    <source>
        <dbReference type="ARBA" id="ARBA00023015"/>
    </source>
</evidence>
<evidence type="ECO:0000259" key="6">
    <source>
        <dbReference type="Pfam" id="PF08281"/>
    </source>
</evidence>
<protein>
    <submittedName>
        <fullName evidence="7">RNA polymerase sigma factor, sigma-70 family</fullName>
    </submittedName>
</protein>
<dbReference type="PANTHER" id="PTHR43133:SF46">
    <property type="entry name" value="RNA POLYMERASE SIGMA-70 FACTOR ECF SUBFAMILY"/>
    <property type="match status" value="1"/>
</dbReference>
<evidence type="ECO:0000256" key="4">
    <source>
        <dbReference type="ARBA" id="ARBA00023163"/>
    </source>
</evidence>
<evidence type="ECO:0000259" key="5">
    <source>
        <dbReference type="Pfam" id="PF04542"/>
    </source>
</evidence>
<accession>A0A1G7VI28</accession>
<dbReference type="InterPro" id="IPR013325">
    <property type="entry name" value="RNA_pol_sigma_r2"/>
</dbReference>
<dbReference type="Gene3D" id="1.10.10.10">
    <property type="entry name" value="Winged helix-like DNA-binding domain superfamily/Winged helix DNA-binding domain"/>
    <property type="match status" value="1"/>
</dbReference>
<gene>
    <name evidence="7" type="ORF">SAMN04487996_12077</name>
</gene>
<dbReference type="CDD" id="cd06171">
    <property type="entry name" value="Sigma70_r4"/>
    <property type="match status" value="1"/>
</dbReference>
<dbReference type="GO" id="GO:0016987">
    <property type="term" value="F:sigma factor activity"/>
    <property type="evidence" value="ECO:0007669"/>
    <property type="project" value="UniProtKB-KW"/>
</dbReference>
<dbReference type="Gene3D" id="1.10.1740.10">
    <property type="match status" value="1"/>
</dbReference>
<dbReference type="InterPro" id="IPR013249">
    <property type="entry name" value="RNA_pol_sigma70_r4_t2"/>
</dbReference>
<dbReference type="InterPro" id="IPR039425">
    <property type="entry name" value="RNA_pol_sigma-70-like"/>
</dbReference>
<evidence type="ECO:0000256" key="3">
    <source>
        <dbReference type="ARBA" id="ARBA00023082"/>
    </source>
</evidence>
<reference evidence="8" key="1">
    <citation type="submission" date="2016-10" db="EMBL/GenBank/DDBJ databases">
        <authorList>
            <person name="Varghese N."/>
            <person name="Submissions S."/>
        </authorList>
    </citation>
    <scope>NUCLEOTIDE SEQUENCE [LARGE SCALE GENOMIC DNA]</scope>
    <source>
        <strain evidence="8">DSM 25329</strain>
    </source>
</reference>
<sequence length="212" mass="24624">MPISNTLYPESMEFRPRQSEEALWRSFISGDTEAFEQLVSCIYPSLFHYGTKFSRDKEMVKDCIQDVFVKVWESRANLNGSIPPVPYLFASLRRRIHRQTEHQAAREQAGTEAELFEAVFSIEQDLIRSEASQELGDRFAALLNQLPARQKEIVLLKYFENLSREEIASIMQITPQSVSNTLQKSLNWLRNNWSPALPTAAFLFCKYFNKNF</sequence>
<dbReference type="GO" id="GO:0003677">
    <property type="term" value="F:DNA binding"/>
    <property type="evidence" value="ECO:0007669"/>
    <property type="project" value="InterPro"/>
</dbReference>
<dbReference type="EMBL" id="FNAN01000020">
    <property type="protein sequence ID" value="SDG59049.1"/>
    <property type="molecule type" value="Genomic_DNA"/>
</dbReference>
<dbReference type="AlphaFoldDB" id="A0A1G7VI28"/>
<feature type="domain" description="RNA polymerase sigma-70 region 2" evidence="5">
    <location>
        <begin position="38"/>
        <end position="99"/>
    </location>
</feature>
<dbReference type="InterPro" id="IPR007627">
    <property type="entry name" value="RNA_pol_sigma70_r2"/>
</dbReference>
<keyword evidence="4" id="KW-0804">Transcription</keyword>
<dbReference type="NCBIfam" id="TIGR02937">
    <property type="entry name" value="sigma70-ECF"/>
    <property type="match status" value="1"/>
</dbReference>
<organism evidence="7 8">
    <name type="scientific">Dyadobacter soli</name>
    <dbReference type="NCBI Taxonomy" id="659014"/>
    <lineage>
        <taxon>Bacteria</taxon>
        <taxon>Pseudomonadati</taxon>
        <taxon>Bacteroidota</taxon>
        <taxon>Cytophagia</taxon>
        <taxon>Cytophagales</taxon>
        <taxon>Spirosomataceae</taxon>
        <taxon>Dyadobacter</taxon>
    </lineage>
</organism>
<dbReference type="STRING" id="659014.SAMN04487996_12077"/>
<evidence type="ECO:0000313" key="7">
    <source>
        <dbReference type="EMBL" id="SDG59049.1"/>
    </source>
</evidence>
<proteinExistence type="inferred from homology"/>
<dbReference type="SUPFAM" id="SSF88659">
    <property type="entry name" value="Sigma3 and sigma4 domains of RNA polymerase sigma factors"/>
    <property type="match status" value="1"/>
</dbReference>
<dbReference type="Proteomes" id="UP000198748">
    <property type="component" value="Unassembled WGS sequence"/>
</dbReference>
<evidence type="ECO:0000313" key="8">
    <source>
        <dbReference type="Proteomes" id="UP000198748"/>
    </source>
</evidence>
<keyword evidence="3" id="KW-0731">Sigma factor</keyword>
<keyword evidence="2" id="KW-0805">Transcription regulation</keyword>